<dbReference type="GO" id="GO:0016702">
    <property type="term" value="F:oxidoreductase activity, acting on single donors with incorporation of molecular oxygen, incorporation of two atoms of oxygen"/>
    <property type="evidence" value="ECO:0007669"/>
    <property type="project" value="InterPro"/>
</dbReference>
<keyword evidence="1" id="KW-0732">Signal</keyword>
<evidence type="ECO:0000313" key="2">
    <source>
        <dbReference type="EMBL" id="NOT33546.1"/>
    </source>
</evidence>
<dbReference type="SUPFAM" id="SSF49482">
    <property type="entry name" value="Aromatic compound dioxygenase"/>
    <property type="match status" value="1"/>
</dbReference>
<dbReference type="InterPro" id="IPR015889">
    <property type="entry name" value="Intradiol_dOase_core"/>
</dbReference>
<protein>
    <recommendedName>
        <fullName evidence="4">Intradiol ring-cleavage dioxygenases domain-containing protein</fullName>
    </recommendedName>
</protein>
<dbReference type="GO" id="GO:0005506">
    <property type="term" value="F:iron ion binding"/>
    <property type="evidence" value="ECO:0007669"/>
    <property type="project" value="InterPro"/>
</dbReference>
<feature type="signal peptide" evidence="1">
    <location>
        <begin position="1"/>
        <end position="26"/>
    </location>
</feature>
<gene>
    <name evidence="2" type="ORF">HOP12_05165</name>
</gene>
<name>A0A849SGA8_UNCEI</name>
<dbReference type="Proteomes" id="UP000580839">
    <property type="component" value="Unassembled WGS sequence"/>
</dbReference>
<proteinExistence type="predicted"/>
<feature type="chain" id="PRO_5032478560" description="Intradiol ring-cleavage dioxygenases domain-containing protein" evidence="1">
    <location>
        <begin position="27"/>
        <end position="143"/>
    </location>
</feature>
<dbReference type="AlphaFoldDB" id="A0A849SGA8"/>
<sequence>MRFAKVFTSSGAALLLMVLAASWVSAAVQRPVLVPVQEGRLVMSVYHTDVRGYYGETSQAAPIARLHGWVRTDSLGRYEVRTIRPGAYPTGGIPAHIHFVVAGRAEELQFSERRGGESTFATVRPVTRDRAGVDHVVRDFRLR</sequence>
<evidence type="ECO:0000313" key="3">
    <source>
        <dbReference type="Proteomes" id="UP000580839"/>
    </source>
</evidence>
<accession>A0A849SGA8</accession>
<dbReference type="EMBL" id="JABFRW010000055">
    <property type="protein sequence ID" value="NOT33546.1"/>
    <property type="molecule type" value="Genomic_DNA"/>
</dbReference>
<evidence type="ECO:0008006" key="4">
    <source>
        <dbReference type="Google" id="ProtNLM"/>
    </source>
</evidence>
<evidence type="ECO:0000256" key="1">
    <source>
        <dbReference type="SAM" id="SignalP"/>
    </source>
</evidence>
<dbReference type="Gene3D" id="2.60.130.10">
    <property type="entry name" value="Aromatic compound dioxygenase"/>
    <property type="match status" value="1"/>
</dbReference>
<reference evidence="2 3" key="1">
    <citation type="submission" date="2020-04" db="EMBL/GenBank/DDBJ databases">
        <title>Metagenomic profiling of ammonia- and methane-oxidizing microorganisms in a Dutch drinking water treatment plant.</title>
        <authorList>
            <person name="Poghosyan L."/>
            <person name="Leucker S."/>
        </authorList>
    </citation>
    <scope>NUCLEOTIDE SEQUENCE [LARGE SCALE GENOMIC DNA]</scope>
    <source>
        <strain evidence="2">S-RSF-IL-03</strain>
    </source>
</reference>
<organism evidence="2 3">
    <name type="scientific">Eiseniibacteriota bacterium</name>
    <dbReference type="NCBI Taxonomy" id="2212470"/>
    <lineage>
        <taxon>Bacteria</taxon>
        <taxon>Candidatus Eiseniibacteriota</taxon>
    </lineage>
</organism>
<comment type="caution">
    <text evidence="2">The sequence shown here is derived from an EMBL/GenBank/DDBJ whole genome shotgun (WGS) entry which is preliminary data.</text>
</comment>